<proteinExistence type="inferred from homology"/>
<dbReference type="FunCoup" id="B4JSE8">
    <property type="interactions" value="40"/>
</dbReference>
<dbReference type="GO" id="GO:0005549">
    <property type="term" value="F:odorant binding"/>
    <property type="evidence" value="ECO:0007669"/>
    <property type="project" value="InterPro"/>
</dbReference>
<keyword evidence="9 13" id="KW-0807">Transducer</keyword>
<dbReference type="eggNOG" id="ENOG502SV87">
    <property type="taxonomic scope" value="Eukaryota"/>
</dbReference>
<evidence type="ECO:0000256" key="9">
    <source>
        <dbReference type="ARBA" id="ARBA00023224"/>
    </source>
</evidence>
<keyword evidence="8 13" id="KW-0675">Receptor</keyword>
<evidence type="ECO:0000256" key="13">
    <source>
        <dbReference type="RuleBase" id="RU351113"/>
    </source>
</evidence>
<dbReference type="GO" id="GO:0170020">
    <property type="term" value="F:ionotropic olfactory receptor activity"/>
    <property type="evidence" value="ECO:0007669"/>
    <property type="project" value="EnsemblMetazoa"/>
</dbReference>
<dbReference type="HOGENOM" id="CLU_033399_6_3_1"/>
<comment type="caution">
    <text evidence="13">Lacks conserved residue(s) required for the propagation of feature annotation.</text>
</comment>
<comment type="subcellular location">
    <subcellularLocation>
        <location evidence="1 13">Cell membrane</location>
        <topology evidence="1 13">Multi-pass membrane protein</topology>
    </subcellularLocation>
</comment>
<evidence type="ECO:0000256" key="3">
    <source>
        <dbReference type="ARBA" id="ARBA00022606"/>
    </source>
</evidence>
<organism evidence="15">
    <name type="scientific">Drosophila grimshawi</name>
    <name type="common">Hawaiian fruit fly</name>
    <name type="synonym">Idiomyia grimshawi</name>
    <dbReference type="NCBI Taxonomy" id="7222"/>
    <lineage>
        <taxon>Eukaryota</taxon>
        <taxon>Metazoa</taxon>
        <taxon>Ecdysozoa</taxon>
        <taxon>Arthropoda</taxon>
        <taxon>Hexapoda</taxon>
        <taxon>Insecta</taxon>
        <taxon>Pterygota</taxon>
        <taxon>Neoptera</taxon>
        <taxon>Endopterygota</taxon>
        <taxon>Diptera</taxon>
        <taxon>Brachycera</taxon>
        <taxon>Muscomorpha</taxon>
        <taxon>Ephydroidea</taxon>
        <taxon>Drosophilidae</taxon>
        <taxon>Drosophila</taxon>
        <taxon>Hawaiian Drosophila</taxon>
    </lineage>
</organism>
<protein>
    <recommendedName>
        <fullName evidence="13">Odorant receptor</fullName>
    </recommendedName>
</protein>
<dbReference type="InParanoid" id="B4JSE8"/>
<evidence type="ECO:0000313" key="14">
    <source>
        <dbReference type="EMBL" id="EDV94688.1"/>
    </source>
</evidence>
<dbReference type="GO" id="GO:0005886">
    <property type="term" value="C:plasma membrane"/>
    <property type="evidence" value="ECO:0007669"/>
    <property type="project" value="UniProtKB-SubCell"/>
</dbReference>
<evidence type="ECO:0000256" key="1">
    <source>
        <dbReference type="ARBA" id="ARBA00004651"/>
    </source>
</evidence>
<evidence type="ECO:0000256" key="11">
    <source>
        <dbReference type="ARBA" id="ARBA00037946"/>
    </source>
</evidence>
<keyword evidence="15" id="KW-1185">Reference proteome</keyword>
<dbReference type="GO" id="GO:0099604">
    <property type="term" value="F:ligand-gated calcium channel activity"/>
    <property type="evidence" value="ECO:0007669"/>
    <property type="project" value="EnsemblMetazoa"/>
</dbReference>
<gene>
    <name evidence="14" type="primary">Dgri\GH22367</name>
    <name evidence="14" type="ORF">Dgri_GH22367</name>
</gene>
<accession>B4JSE8</accession>
<feature type="transmembrane region" description="Helical" evidence="13">
    <location>
        <begin position="72"/>
        <end position="91"/>
    </location>
</feature>
<evidence type="ECO:0000313" key="15">
    <source>
        <dbReference type="Proteomes" id="UP000001070"/>
    </source>
</evidence>
<evidence type="ECO:0000256" key="6">
    <source>
        <dbReference type="ARBA" id="ARBA00022989"/>
    </source>
</evidence>
<evidence type="ECO:0000256" key="4">
    <source>
        <dbReference type="ARBA" id="ARBA00022692"/>
    </source>
</evidence>
<name>B4JSE8_DROGR</name>
<sequence>MTETESKDLISGIGALLQIQRWLGIWRWSDGNWRQLKSIYPFVLHLPLTFTYIALMWLEVIVSDDLEQAANVLYMSLTELALVVKLINIWYRGEQALNFMNALDSYAKCNLPKSEDIQFWQREQRNFKRIFYTYIGGCTAVAVTGYSGVLFQDTYELPFGFYVPFEWRRRERYFYAYGYNILAMTLCYLSNCLLDTMGCYFMYQIAVLYKLLGRRLVALRDMPENVAVPELRCIFQLHRHIRSLTKQCEVLVSPYVLAQVVLSALIICFSGYRLVQIGFQGNPGPLITIAQFVAVMILQIFLPCYCGNEVTLEANRLTNSVFNTNWLMYSVSTRKVLNCYMEFLKRPVKLRAGGFFEIGLPIFMKTINNAYSFFALLINLSK</sequence>
<keyword evidence="5 13" id="KW-0552">Olfaction</keyword>
<dbReference type="Proteomes" id="UP000001070">
    <property type="component" value="Unassembled WGS sequence"/>
</dbReference>
<dbReference type="InterPro" id="IPR004117">
    <property type="entry name" value="7tm6_olfct_rcpt"/>
</dbReference>
<keyword evidence="2" id="KW-1003">Cell membrane</keyword>
<evidence type="ECO:0000256" key="5">
    <source>
        <dbReference type="ARBA" id="ARBA00022725"/>
    </source>
</evidence>
<evidence type="ECO:0000256" key="7">
    <source>
        <dbReference type="ARBA" id="ARBA00023136"/>
    </source>
</evidence>
<comment type="similarity">
    <text evidence="11">Belongs to the insect chemoreceptor superfamily. Heteromeric odorant receptor channel (TC 1.A.69) family. Or2a subfamily.</text>
</comment>
<feature type="transmembrane region" description="Helical" evidence="13">
    <location>
        <begin position="284"/>
        <end position="306"/>
    </location>
</feature>
<feature type="transmembrane region" description="Helical" evidence="13">
    <location>
        <begin position="39"/>
        <end position="60"/>
    </location>
</feature>
<dbReference type="PhylomeDB" id="B4JSE8"/>
<keyword evidence="6 13" id="KW-1133">Transmembrane helix</keyword>
<feature type="transmembrane region" description="Helical" evidence="13">
    <location>
        <begin position="250"/>
        <end position="272"/>
    </location>
</feature>
<feature type="transmembrane region" description="Helical" evidence="13">
    <location>
        <begin position="131"/>
        <end position="152"/>
    </location>
</feature>
<comment type="function">
    <text evidence="10">Odorant receptor which mediates acceptance or avoidance behavior, depending on its substrates. The odorant receptor repertoire encodes a large collection of odor stimuli that vary widely in identity, intensity, and duration. May form a complex with Orco to form odorant-sensing units, providing sensitive and prolonged odorant signaling and calcium permeability.</text>
</comment>
<dbReference type="PANTHER" id="PTHR21137">
    <property type="entry name" value="ODORANT RECEPTOR"/>
    <property type="match status" value="1"/>
</dbReference>
<evidence type="ECO:0000256" key="8">
    <source>
        <dbReference type="ARBA" id="ARBA00023170"/>
    </source>
</evidence>
<dbReference type="Pfam" id="PF02949">
    <property type="entry name" value="7tm_6"/>
    <property type="match status" value="1"/>
</dbReference>
<evidence type="ECO:0000256" key="10">
    <source>
        <dbReference type="ARBA" id="ARBA00037764"/>
    </source>
</evidence>
<evidence type="ECO:0000256" key="12">
    <source>
        <dbReference type="ARBA" id="ARBA00038679"/>
    </source>
</evidence>
<feature type="transmembrane region" description="Helical" evidence="13">
    <location>
        <begin position="172"/>
        <end position="194"/>
    </location>
</feature>
<keyword evidence="4 13" id="KW-0812">Transmembrane</keyword>
<reference evidence="14 15" key="1">
    <citation type="journal article" date="2007" name="Nature">
        <title>Evolution of genes and genomes on the Drosophila phylogeny.</title>
        <authorList>
            <consortium name="Drosophila 12 Genomes Consortium"/>
            <person name="Clark A.G."/>
            <person name="Eisen M.B."/>
            <person name="Smith D.R."/>
            <person name="Bergman C.M."/>
            <person name="Oliver B."/>
            <person name="Markow T.A."/>
            <person name="Kaufman T.C."/>
            <person name="Kellis M."/>
            <person name="Gelbart W."/>
            <person name="Iyer V.N."/>
            <person name="Pollard D.A."/>
            <person name="Sackton T.B."/>
            <person name="Larracuente A.M."/>
            <person name="Singh N.D."/>
            <person name="Abad J.P."/>
            <person name="Abt D.N."/>
            <person name="Adryan B."/>
            <person name="Aguade M."/>
            <person name="Akashi H."/>
            <person name="Anderson W.W."/>
            <person name="Aquadro C.F."/>
            <person name="Ardell D.H."/>
            <person name="Arguello R."/>
            <person name="Artieri C.G."/>
            <person name="Barbash D.A."/>
            <person name="Barker D."/>
            <person name="Barsanti P."/>
            <person name="Batterham P."/>
            <person name="Batzoglou S."/>
            <person name="Begun D."/>
            <person name="Bhutkar A."/>
            <person name="Blanco E."/>
            <person name="Bosak S.A."/>
            <person name="Bradley R.K."/>
            <person name="Brand A.D."/>
            <person name="Brent M.R."/>
            <person name="Brooks A.N."/>
            <person name="Brown R.H."/>
            <person name="Butlin R.K."/>
            <person name="Caggese C."/>
            <person name="Calvi B.R."/>
            <person name="Bernardo de Carvalho A."/>
            <person name="Caspi A."/>
            <person name="Castrezana S."/>
            <person name="Celniker S.E."/>
            <person name="Chang J.L."/>
            <person name="Chapple C."/>
            <person name="Chatterji S."/>
            <person name="Chinwalla A."/>
            <person name="Civetta A."/>
            <person name="Clifton S.W."/>
            <person name="Comeron J.M."/>
            <person name="Costello J.C."/>
            <person name="Coyne J.A."/>
            <person name="Daub J."/>
            <person name="David R.G."/>
            <person name="Delcher A.L."/>
            <person name="Delehaunty K."/>
            <person name="Do C.B."/>
            <person name="Ebling H."/>
            <person name="Edwards K."/>
            <person name="Eickbush T."/>
            <person name="Evans J.D."/>
            <person name="Filipski A."/>
            <person name="Findeiss S."/>
            <person name="Freyhult E."/>
            <person name="Fulton L."/>
            <person name="Fulton R."/>
            <person name="Garcia A.C."/>
            <person name="Gardiner A."/>
            <person name="Garfield D.A."/>
            <person name="Garvin B.E."/>
            <person name="Gibson G."/>
            <person name="Gilbert D."/>
            <person name="Gnerre S."/>
            <person name="Godfrey J."/>
            <person name="Good R."/>
            <person name="Gotea V."/>
            <person name="Gravely B."/>
            <person name="Greenberg A.J."/>
            <person name="Griffiths-Jones S."/>
            <person name="Gross S."/>
            <person name="Guigo R."/>
            <person name="Gustafson E.A."/>
            <person name="Haerty W."/>
            <person name="Hahn M.W."/>
            <person name="Halligan D.L."/>
            <person name="Halpern A.L."/>
            <person name="Halter G.M."/>
            <person name="Han M.V."/>
            <person name="Heger A."/>
            <person name="Hillier L."/>
            <person name="Hinrichs A.S."/>
            <person name="Holmes I."/>
            <person name="Hoskins R.A."/>
            <person name="Hubisz M.J."/>
            <person name="Hultmark D."/>
            <person name="Huntley M.A."/>
            <person name="Jaffe D.B."/>
            <person name="Jagadeeshan S."/>
            <person name="Jeck W.R."/>
            <person name="Johnson J."/>
            <person name="Jones C.D."/>
            <person name="Jordan W.C."/>
            <person name="Karpen G.H."/>
            <person name="Kataoka E."/>
            <person name="Keightley P.D."/>
            <person name="Kheradpour P."/>
            <person name="Kirkness E.F."/>
            <person name="Koerich L.B."/>
            <person name="Kristiansen K."/>
            <person name="Kudrna D."/>
            <person name="Kulathinal R.J."/>
            <person name="Kumar S."/>
            <person name="Kwok R."/>
            <person name="Lander E."/>
            <person name="Langley C.H."/>
            <person name="Lapoint R."/>
            <person name="Lazzaro B.P."/>
            <person name="Lee S.J."/>
            <person name="Levesque L."/>
            <person name="Li R."/>
            <person name="Lin C.F."/>
            <person name="Lin M.F."/>
            <person name="Lindblad-Toh K."/>
            <person name="Llopart A."/>
            <person name="Long M."/>
            <person name="Low L."/>
            <person name="Lozovsky E."/>
            <person name="Lu J."/>
            <person name="Luo M."/>
            <person name="Machado C.A."/>
            <person name="Makalowski W."/>
            <person name="Marzo M."/>
            <person name="Matsuda M."/>
            <person name="Matzkin L."/>
            <person name="McAllister B."/>
            <person name="McBride C.S."/>
            <person name="McKernan B."/>
            <person name="McKernan K."/>
            <person name="Mendez-Lago M."/>
            <person name="Minx P."/>
            <person name="Mollenhauer M.U."/>
            <person name="Montooth K."/>
            <person name="Mount S.M."/>
            <person name="Mu X."/>
            <person name="Myers E."/>
            <person name="Negre B."/>
            <person name="Newfeld S."/>
            <person name="Nielsen R."/>
            <person name="Noor M.A."/>
            <person name="O'Grady P."/>
            <person name="Pachter L."/>
            <person name="Papaceit M."/>
            <person name="Parisi M.J."/>
            <person name="Parisi M."/>
            <person name="Parts L."/>
            <person name="Pedersen J.S."/>
            <person name="Pesole G."/>
            <person name="Phillippy A.M."/>
            <person name="Ponting C.P."/>
            <person name="Pop M."/>
            <person name="Porcelli D."/>
            <person name="Powell J.R."/>
            <person name="Prohaska S."/>
            <person name="Pruitt K."/>
            <person name="Puig M."/>
            <person name="Quesneville H."/>
            <person name="Ram K.R."/>
            <person name="Rand D."/>
            <person name="Rasmussen M.D."/>
            <person name="Reed L.K."/>
            <person name="Reenan R."/>
            <person name="Reily A."/>
            <person name="Remington K.A."/>
            <person name="Rieger T.T."/>
            <person name="Ritchie M.G."/>
            <person name="Robin C."/>
            <person name="Rogers Y.H."/>
            <person name="Rohde C."/>
            <person name="Rozas J."/>
            <person name="Rubenfield M.J."/>
            <person name="Ruiz A."/>
            <person name="Russo S."/>
            <person name="Salzberg S.L."/>
            <person name="Sanchez-Gracia A."/>
            <person name="Saranga D.J."/>
            <person name="Sato H."/>
            <person name="Schaeffer S.W."/>
            <person name="Schatz M.C."/>
            <person name="Schlenke T."/>
            <person name="Schwartz R."/>
            <person name="Segarra C."/>
            <person name="Singh R.S."/>
            <person name="Sirot L."/>
            <person name="Sirota M."/>
            <person name="Sisneros N.B."/>
            <person name="Smith C.D."/>
            <person name="Smith T.F."/>
            <person name="Spieth J."/>
            <person name="Stage D.E."/>
            <person name="Stark A."/>
            <person name="Stephan W."/>
            <person name="Strausberg R.L."/>
            <person name="Strempel S."/>
            <person name="Sturgill D."/>
            <person name="Sutton G."/>
            <person name="Sutton G.G."/>
            <person name="Tao W."/>
            <person name="Teichmann S."/>
            <person name="Tobari Y.N."/>
            <person name="Tomimura Y."/>
            <person name="Tsolas J.M."/>
            <person name="Valente V.L."/>
            <person name="Venter E."/>
            <person name="Venter J.C."/>
            <person name="Vicario S."/>
            <person name="Vieira F.G."/>
            <person name="Vilella A.J."/>
            <person name="Villasante A."/>
            <person name="Walenz B."/>
            <person name="Wang J."/>
            <person name="Wasserman M."/>
            <person name="Watts T."/>
            <person name="Wilson D."/>
            <person name="Wilson R.K."/>
            <person name="Wing R.A."/>
            <person name="Wolfner M.F."/>
            <person name="Wong A."/>
            <person name="Wong G.K."/>
            <person name="Wu C.I."/>
            <person name="Wu G."/>
            <person name="Yamamoto D."/>
            <person name="Yang H.P."/>
            <person name="Yang S.P."/>
            <person name="Yorke J.A."/>
            <person name="Yoshida K."/>
            <person name="Zdobnov E."/>
            <person name="Zhang P."/>
            <person name="Zhang Y."/>
            <person name="Zimin A.V."/>
            <person name="Baldwin J."/>
            <person name="Abdouelleil A."/>
            <person name="Abdulkadir J."/>
            <person name="Abebe A."/>
            <person name="Abera B."/>
            <person name="Abreu J."/>
            <person name="Acer S.C."/>
            <person name="Aftuck L."/>
            <person name="Alexander A."/>
            <person name="An P."/>
            <person name="Anderson E."/>
            <person name="Anderson S."/>
            <person name="Arachi H."/>
            <person name="Azer M."/>
            <person name="Bachantsang P."/>
            <person name="Barry A."/>
            <person name="Bayul T."/>
            <person name="Berlin A."/>
            <person name="Bessette D."/>
            <person name="Bloom T."/>
            <person name="Blye J."/>
            <person name="Boguslavskiy L."/>
            <person name="Bonnet C."/>
            <person name="Boukhgalter B."/>
            <person name="Bourzgui I."/>
            <person name="Brown A."/>
            <person name="Cahill P."/>
            <person name="Channer S."/>
            <person name="Cheshatsang Y."/>
            <person name="Chuda L."/>
            <person name="Citroen M."/>
            <person name="Collymore A."/>
            <person name="Cooke P."/>
            <person name="Costello M."/>
            <person name="D'Aco K."/>
            <person name="Daza R."/>
            <person name="De Haan G."/>
            <person name="DeGray S."/>
            <person name="DeMaso C."/>
            <person name="Dhargay N."/>
            <person name="Dooley K."/>
            <person name="Dooley E."/>
            <person name="Doricent M."/>
            <person name="Dorje P."/>
            <person name="Dorjee K."/>
            <person name="Dupes A."/>
            <person name="Elong R."/>
            <person name="Falk J."/>
            <person name="Farina A."/>
            <person name="Faro S."/>
            <person name="Ferguson D."/>
            <person name="Fisher S."/>
            <person name="Foley C.D."/>
            <person name="Franke A."/>
            <person name="Friedrich D."/>
            <person name="Gadbois L."/>
            <person name="Gearin G."/>
            <person name="Gearin C.R."/>
            <person name="Giannoukos G."/>
            <person name="Goode T."/>
            <person name="Graham J."/>
            <person name="Grandbois E."/>
            <person name="Grewal S."/>
            <person name="Gyaltsen K."/>
            <person name="Hafez N."/>
            <person name="Hagos B."/>
            <person name="Hall J."/>
            <person name="Henson C."/>
            <person name="Hollinger A."/>
            <person name="Honan T."/>
            <person name="Huard M.D."/>
            <person name="Hughes L."/>
            <person name="Hurhula B."/>
            <person name="Husby M.E."/>
            <person name="Kamat A."/>
            <person name="Kanga B."/>
            <person name="Kashin S."/>
            <person name="Khazanovich D."/>
            <person name="Kisner P."/>
            <person name="Lance K."/>
            <person name="Lara M."/>
            <person name="Lee W."/>
            <person name="Lennon N."/>
            <person name="Letendre F."/>
            <person name="LeVine R."/>
            <person name="Lipovsky A."/>
            <person name="Liu X."/>
            <person name="Liu J."/>
            <person name="Liu S."/>
            <person name="Lokyitsang T."/>
            <person name="Lokyitsang Y."/>
            <person name="Lubonja R."/>
            <person name="Lui A."/>
            <person name="MacDonald P."/>
            <person name="Magnisalis V."/>
            <person name="Maru K."/>
            <person name="Matthews C."/>
            <person name="McCusker W."/>
            <person name="McDonough S."/>
            <person name="Mehta T."/>
            <person name="Meldrim J."/>
            <person name="Meneus L."/>
            <person name="Mihai O."/>
            <person name="Mihalev A."/>
            <person name="Mihova T."/>
            <person name="Mittelman R."/>
            <person name="Mlenga V."/>
            <person name="Montmayeur A."/>
            <person name="Mulrain L."/>
            <person name="Navidi A."/>
            <person name="Naylor J."/>
            <person name="Negash T."/>
            <person name="Nguyen T."/>
            <person name="Nguyen N."/>
            <person name="Nicol R."/>
            <person name="Norbu C."/>
            <person name="Norbu N."/>
            <person name="Novod N."/>
            <person name="O'Neill B."/>
            <person name="Osman S."/>
            <person name="Markiewicz E."/>
            <person name="Oyono O.L."/>
            <person name="Patti C."/>
            <person name="Phunkhang P."/>
            <person name="Pierre F."/>
            <person name="Priest M."/>
            <person name="Raghuraman S."/>
            <person name="Rege F."/>
            <person name="Reyes R."/>
            <person name="Rise C."/>
            <person name="Rogov P."/>
            <person name="Ross K."/>
            <person name="Ryan E."/>
            <person name="Settipalli S."/>
            <person name="Shea T."/>
            <person name="Sherpa N."/>
            <person name="Shi L."/>
            <person name="Shih D."/>
            <person name="Sparrow T."/>
            <person name="Spaulding J."/>
            <person name="Stalker J."/>
            <person name="Stange-Thomann N."/>
            <person name="Stavropoulos S."/>
            <person name="Stone C."/>
            <person name="Strader C."/>
            <person name="Tesfaye S."/>
            <person name="Thomson T."/>
            <person name="Thoulutsang Y."/>
            <person name="Thoulutsang D."/>
            <person name="Topham K."/>
            <person name="Topping I."/>
            <person name="Tsamla T."/>
            <person name="Vassiliev H."/>
            <person name="Vo A."/>
            <person name="Wangchuk T."/>
            <person name="Wangdi T."/>
            <person name="Weiand M."/>
            <person name="Wilkinson J."/>
            <person name="Wilson A."/>
            <person name="Yadav S."/>
            <person name="Young G."/>
            <person name="Yu Q."/>
            <person name="Zembek L."/>
            <person name="Zhong D."/>
            <person name="Zimmer A."/>
            <person name="Zwirko Z."/>
            <person name="Jaffe D.B."/>
            <person name="Alvarez P."/>
            <person name="Brockman W."/>
            <person name="Butler J."/>
            <person name="Chin C."/>
            <person name="Gnerre S."/>
            <person name="Grabherr M."/>
            <person name="Kleber M."/>
            <person name="Mauceli E."/>
            <person name="MacCallum I."/>
        </authorList>
    </citation>
    <scope>NUCLEOTIDE SEQUENCE [LARGE SCALE GENOMIC DNA]</scope>
    <source>
        <strain evidence="15">Tucson 15287-2541.00</strain>
    </source>
</reference>
<keyword evidence="7 13" id="KW-0472">Membrane</keyword>
<dbReference type="AlphaFoldDB" id="B4JSE8"/>
<dbReference type="OrthoDB" id="7548151at2759"/>
<evidence type="ECO:0000256" key="2">
    <source>
        <dbReference type="ARBA" id="ARBA00022475"/>
    </source>
</evidence>
<dbReference type="OMA" id="GCYFMFH"/>
<dbReference type="EMBL" id="CH916373">
    <property type="protein sequence ID" value="EDV94688.1"/>
    <property type="molecule type" value="Genomic_DNA"/>
</dbReference>
<comment type="subunit">
    <text evidence="12">Interacts with Orco. Complexes exist early in the endomembrane system in olfactory sensory neurons (OSNs), coupling these complexes to the conserved ciliary trafficking pathway.</text>
</comment>
<dbReference type="KEGG" id="dgr:6568013"/>
<keyword evidence="3 13" id="KW-0716">Sensory transduction</keyword>
<dbReference type="PANTHER" id="PTHR21137:SF37">
    <property type="entry name" value="ODORANT RECEPTOR 46A, ISOFORM B-RELATED"/>
    <property type="match status" value="1"/>
</dbReference>